<dbReference type="Proteomes" id="UP001162734">
    <property type="component" value="Chromosome"/>
</dbReference>
<evidence type="ECO:0000256" key="1">
    <source>
        <dbReference type="ARBA" id="ARBA00004651"/>
    </source>
</evidence>
<feature type="transmembrane region" description="Helical" evidence="11">
    <location>
        <begin position="42"/>
        <end position="65"/>
    </location>
</feature>
<feature type="region of interest" description="Disordered" evidence="10">
    <location>
        <begin position="902"/>
        <end position="924"/>
    </location>
</feature>
<dbReference type="InterPro" id="IPR023214">
    <property type="entry name" value="HAD_sf"/>
</dbReference>
<protein>
    <submittedName>
        <fullName evidence="13">ATPase</fullName>
    </submittedName>
</protein>
<feature type="transmembrane region" description="Helical" evidence="11">
    <location>
        <begin position="755"/>
        <end position="783"/>
    </location>
</feature>
<dbReference type="SMART" id="SM00831">
    <property type="entry name" value="Cation_ATPase_N"/>
    <property type="match status" value="1"/>
</dbReference>
<keyword evidence="3" id="KW-1003">Cell membrane</keyword>
<keyword evidence="6" id="KW-0067">ATP-binding</keyword>
<dbReference type="InterPro" id="IPR023298">
    <property type="entry name" value="ATPase_P-typ_TM_dom_sf"/>
</dbReference>
<comment type="subcellular location">
    <subcellularLocation>
        <location evidence="1">Cell membrane</location>
        <topology evidence="1">Multi-pass membrane protein</topology>
    </subcellularLocation>
</comment>
<dbReference type="Pfam" id="PF00122">
    <property type="entry name" value="E1-E2_ATPase"/>
    <property type="match status" value="1"/>
</dbReference>
<dbReference type="SUPFAM" id="SSF81653">
    <property type="entry name" value="Calcium ATPase, transduction domain A"/>
    <property type="match status" value="1"/>
</dbReference>
<feature type="transmembrane region" description="Helical" evidence="11">
    <location>
        <begin position="845"/>
        <end position="863"/>
    </location>
</feature>
<evidence type="ECO:0000256" key="4">
    <source>
        <dbReference type="ARBA" id="ARBA00022692"/>
    </source>
</evidence>
<dbReference type="InterPro" id="IPR008250">
    <property type="entry name" value="ATPase_P-typ_transduc_dom_A_sf"/>
</dbReference>
<keyword evidence="8 11" id="KW-1133">Transmembrane helix</keyword>
<dbReference type="InterPro" id="IPR001757">
    <property type="entry name" value="P_typ_ATPase"/>
</dbReference>
<dbReference type="PRINTS" id="PR00119">
    <property type="entry name" value="CATATPASE"/>
</dbReference>
<feature type="transmembrane region" description="Helical" evidence="11">
    <location>
        <begin position="263"/>
        <end position="290"/>
    </location>
</feature>
<dbReference type="SFLD" id="SFLDG00002">
    <property type="entry name" value="C1.7:_P-type_atpase_like"/>
    <property type="match status" value="1"/>
</dbReference>
<dbReference type="InterPro" id="IPR004014">
    <property type="entry name" value="ATPase_P-typ_cation-transptr_N"/>
</dbReference>
<evidence type="ECO:0000313" key="13">
    <source>
        <dbReference type="EMBL" id="BDG08546.1"/>
    </source>
</evidence>
<evidence type="ECO:0000256" key="2">
    <source>
        <dbReference type="ARBA" id="ARBA00005675"/>
    </source>
</evidence>
<comment type="similarity">
    <text evidence="2">Belongs to the cation transport ATPase (P-type) (TC 3.A.3) family. Type IIA subfamily.</text>
</comment>
<feature type="transmembrane region" description="Helical" evidence="11">
    <location>
        <begin position="71"/>
        <end position="88"/>
    </location>
</feature>
<name>A0ABN6N5V7_9BACT</name>
<dbReference type="InterPro" id="IPR036412">
    <property type="entry name" value="HAD-like_sf"/>
</dbReference>
<keyword evidence="4 11" id="KW-0812">Transmembrane</keyword>
<dbReference type="SUPFAM" id="SSF81660">
    <property type="entry name" value="Metal cation-transporting ATPase, ATP-binding domain N"/>
    <property type="match status" value="1"/>
</dbReference>
<sequence>MDALLRQLGTAPSGLSDEEARRRLGRAGPNALPEPRGRPAALLLLDQVTHFMALLLWVAGGLAFAARTPDLGWAIWAVVCVNGAFSYWQERRAERALQALQERLPLDARAWRSGRLLVVPSRELVPGDVVELAEGDRVCADARLLSAESLRLDLSLLTGESEPVERRPSPGEPGERASDAAGVAFAGSSVVSGRARGVVYATGAATELGQVARLTARVKPAPSTLAAQVAAVVRMITALAVAMGLAVFLLSRTLLDVPAQEGLLFAIGIVVANVPEGLLPTITLALALAVQRMARRRVLVRRLPAIETLSAVSVICTDKTGTLTLNRMAVREAFLPGAGWRRVTPGEDPGPALRFLLTAAALCTEAGALPGAGLDGGVRDAMDAALLAAWREAAGPGAAPLDAVATRLRELPFDPARRRMTVLARWAGAAPFAPGAGVVLTKGAPLELLDRCGRLLEGGRAAPLDAAARAALRAENDRLAARGYRMLGVAFREGPASLAETAPEEVERELTFAGLLAIADPPRPGVSRAVETCRRAGIAVTMVTGDYGVTAAAVAREVGMVGERARVVSGAELAALDEAGLRALLGGGGELVFARVLPDQKLRLVRAYQALGHVVAVTGDGVNDAPALKAAHVGIAMGASGTDVARAAADLVLLDDDFASIVTAVEEGRAIFQNLRKFLAYILASNVPEIVPYLAMVALRIPPALTILQILGIDLGTDMVPALALGGEPPEPGLMDRPPRPAGARLLDRELLARAYLRLGLVQAAASMAVFLGMLTLAGLTLAELQRLAPALLARAADPGATRAYQAATTGALAAIVLCQAGNLFACRSERLSAFAPHARNRLRWLGLASEAALLLAIVYAPSFQHVFGTAPLPAGVWAATLVGPVALLAVDEAWKWMGARRAGQRPRRSPGPRGSPAQPGPAL</sequence>
<reference evidence="14" key="1">
    <citation type="journal article" date="2022" name="Int. J. Syst. Evol. Microbiol.">
        <title>Anaeromyxobacter oryzae sp. nov., Anaeromyxobacter diazotrophicus sp. nov. and Anaeromyxobacter paludicola sp. nov., isolated from paddy soils.</title>
        <authorList>
            <person name="Itoh H."/>
            <person name="Xu Z."/>
            <person name="Mise K."/>
            <person name="Masuda Y."/>
            <person name="Ushijima N."/>
            <person name="Hayakawa C."/>
            <person name="Shiratori Y."/>
            <person name="Senoo K."/>
        </authorList>
    </citation>
    <scope>NUCLEOTIDE SEQUENCE [LARGE SCALE GENOMIC DNA]</scope>
    <source>
        <strain evidence="14">Red630</strain>
    </source>
</reference>
<gene>
    <name evidence="13" type="ORF">AMPC_16590</name>
</gene>
<evidence type="ECO:0000256" key="11">
    <source>
        <dbReference type="SAM" id="Phobius"/>
    </source>
</evidence>
<keyword evidence="7" id="KW-1278">Translocase</keyword>
<feature type="transmembrane region" description="Helical" evidence="11">
    <location>
        <begin position="225"/>
        <end position="251"/>
    </location>
</feature>
<evidence type="ECO:0000256" key="6">
    <source>
        <dbReference type="ARBA" id="ARBA00022840"/>
    </source>
</evidence>
<evidence type="ECO:0000256" key="8">
    <source>
        <dbReference type="ARBA" id="ARBA00022989"/>
    </source>
</evidence>
<dbReference type="PROSITE" id="PS00154">
    <property type="entry name" value="ATPASE_E1_E2"/>
    <property type="match status" value="1"/>
</dbReference>
<dbReference type="InterPro" id="IPR018303">
    <property type="entry name" value="ATPase_P-typ_P_site"/>
</dbReference>
<dbReference type="Pfam" id="PF00689">
    <property type="entry name" value="Cation_ATPase_C"/>
    <property type="match status" value="1"/>
</dbReference>
<evidence type="ECO:0000256" key="10">
    <source>
        <dbReference type="SAM" id="MobiDB-lite"/>
    </source>
</evidence>
<accession>A0ABN6N5V7</accession>
<organism evidence="13 14">
    <name type="scientific">Anaeromyxobacter paludicola</name>
    <dbReference type="NCBI Taxonomy" id="2918171"/>
    <lineage>
        <taxon>Bacteria</taxon>
        <taxon>Pseudomonadati</taxon>
        <taxon>Myxococcota</taxon>
        <taxon>Myxococcia</taxon>
        <taxon>Myxococcales</taxon>
        <taxon>Cystobacterineae</taxon>
        <taxon>Anaeromyxobacteraceae</taxon>
        <taxon>Anaeromyxobacter</taxon>
    </lineage>
</organism>
<dbReference type="InterPro" id="IPR044492">
    <property type="entry name" value="P_typ_ATPase_HD_dom"/>
</dbReference>
<feature type="transmembrane region" description="Helical" evidence="11">
    <location>
        <begin position="803"/>
        <end position="825"/>
    </location>
</feature>
<dbReference type="SFLD" id="SFLDS00003">
    <property type="entry name" value="Haloacid_Dehalogenase"/>
    <property type="match status" value="1"/>
</dbReference>
<dbReference type="NCBIfam" id="TIGR01494">
    <property type="entry name" value="ATPase_P-type"/>
    <property type="match status" value="2"/>
</dbReference>
<evidence type="ECO:0000256" key="5">
    <source>
        <dbReference type="ARBA" id="ARBA00022741"/>
    </source>
</evidence>
<dbReference type="PRINTS" id="PR00121">
    <property type="entry name" value="NAKATPASE"/>
</dbReference>
<dbReference type="InterPro" id="IPR059000">
    <property type="entry name" value="ATPase_P-type_domA"/>
</dbReference>
<dbReference type="InterPro" id="IPR006068">
    <property type="entry name" value="ATPase_P-typ_cation-transptr_C"/>
</dbReference>
<dbReference type="InterPro" id="IPR050510">
    <property type="entry name" value="Cation_transp_ATPase_P-type"/>
</dbReference>
<keyword evidence="5" id="KW-0547">Nucleotide-binding</keyword>
<dbReference type="PANTHER" id="PTHR43294">
    <property type="entry name" value="SODIUM/POTASSIUM-TRANSPORTING ATPASE SUBUNIT ALPHA"/>
    <property type="match status" value="1"/>
</dbReference>
<dbReference type="InterPro" id="IPR023299">
    <property type="entry name" value="ATPase_P-typ_cyto_dom_N"/>
</dbReference>
<feature type="transmembrane region" description="Helical" evidence="11">
    <location>
        <begin position="875"/>
        <end position="895"/>
    </location>
</feature>
<keyword evidence="9 11" id="KW-0472">Membrane</keyword>
<dbReference type="PANTHER" id="PTHR43294:SF21">
    <property type="entry name" value="CATION TRANSPORTING ATPASE"/>
    <property type="match status" value="1"/>
</dbReference>
<dbReference type="SFLD" id="SFLDF00027">
    <property type="entry name" value="p-type_atpase"/>
    <property type="match status" value="1"/>
</dbReference>
<dbReference type="SUPFAM" id="SSF56784">
    <property type="entry name" value="HAD-like"/>
    <property type="match status" value="1"/>
</dbReference>
<evidence type="ECO:0000313" key="14">
    <source>
        <dbReference type="Proteomes" id="UP001162734"/>
    </source>
</evidence>
<dbReference type="Pfam" id="PF13246">
    <property type="entry name" value="Cation_ATPase"/>
    <property type="match status" value="1"/>
</dbReference>
<evidence type="ECO:0000256" key="7">
    <source>
        <dbReference type="ARBA" id="ARBA00022967"/>
    </source>
</evidence>
<keyword evidence="14" id="KW-1185">Reference proteome</keyword>
<evidence type="ECO:0000256" key="3">
    <source>
        <dbReference type="ARBA" id="ARBA00022475"/>
    </source>
</evidence>
<proteinExistence type="inferred from homology"/>
<dbReference type="EMBL" id="AP025592">
    <property type="protein sequence ID" value="BDG08546.1"/>
    <property type="molecule type" value="Genomic_DNA"/>
</dbReference>
<evidence type="ECO:0000256" key="9">
    <source>
        <dbReference type="ARBA" id="ARBA00023136"/>
    </source>
</evidence>
<dbReference type="Gene3D" id="2.70.150.10">
    <property type="entry name" value="Calcium-transporting ATPase, cytoplasmic transduction domain A"/>
    <property type="match status" value="1"/>
</dbReference>
<feature type="domain" description="Cation-transporting P-type ATPase N-terminal" evidence="12">
    <location>
        <begin position="1"/>
        <end position="68"/>
    </location>
</feature>
<evidence type="ECO:0000259" key="12">
    <source>
        <dbReference type="SMART" id="SM00831"/>
    </source>
</evidence>
<dbReference type="Gene3D" id="1.20.1110.10">
    <property type="entry name" value="Calcium-transporting ATPase, transmembrane domain"/>
    <property type="match status" value="1"/>
</dbReference>
<dbReference type="SUPFAM" id="SSF81665">
    <property type="entry name" value="Calcium ATPase, transmembrane domain M"/>
    <property type="match status" value="1"/>
</dbReference>
<dbReference type="Pfam" id="PF00690">
    <property type="entry name" value="Cation_ATPase_N"/>
    <property type="match status" value="1"/>
</dbReference>
<dbReference type="Gene3D" id="3.40.1110.10">
    <property type="entry name" value="Calcium-transporting ATPase, cytoplasmic domain N"/>
    <property type="match status" value="1"/>
</dbReference>
<dbReference type="Gene3D" id="3.40.50.1000">
    <property type="entry name" value="HAD superfamily/HAD-like"/>
    <property type="match status" value="1"/>
</dbReference>